<dbReference type="PANTHER" id="PTHR43712:SF19">
    <property type="entry name" value="DUAL O-METHYLTRANSFERASE_FAD-DEPENDENT MONOOXYGENASE ELCB"/>
    <property type="match status" value="1"/>
</dbReference>
<dbReference type="CDD" id="cd02440">
    <property type="entry name" value="AdoMet_MTases"/>
    <property type="match status" value="1"/>
</dbReference>
<dbReference type="Proteomes" id="UP000190744">
    <property type="component" value="Unassembled WGS sequence"/>
</dbReference>
<sequence>MLNYLYHFVARVMSPLIFNGESSPVSEGSADHKSLPTQNDDLLNELASSISSNAQIVSTFLHSEGHQAPSFNRHAASTVVPATAPTDVQKAREALLEASMKMFQLASGPREYLPNLAVNYQYLSCLHWLIHFGIFSRVPSTGSITYSELAADAGVPERTLKTVARMIMTSQVFYEPQPGSIAHTATSAQFVTNQSLSDWAQFMCEASVPAALSLVVATERWPTSQSRTETAYNVAANTDLPFFDHLATLPERTRQFAGYMKNVTSSEGTKLDHLLSGFNWAGLGSAKIVDVGGSTGNAGMALATSFPELNITVQDLPENAAEGAATLKPELASRVTFQAHDFFQPQPVIGADIYLLRMILHDWAIPEAVRILQQLVPAMRRGSRIVIMDSVLPRPGSIASTKERLLRVRDLTMLQVFNSCERDLDDWIHLLSLADKRLRLTDVAQPRGSVMSLLTVSLDE</sequence>
<dbReference type="GO" id="GO:0044550">
    <property type="term" value="P:secondary metabolite biosynthetic process"/>
    <property type="evidence" value="ECO:0007669"/>
    <property type="project" value="UniProtKB-ARBA"/>
</dbReference>
<keyword evidence="2 5" id="KW-0808">Transferase</keyword>
<protein>
    <submittedName>
        <fullName evidence="5">Putative O-methyltransferase</fullName>
    </submittedName>
</protein>
<evidence type="ECO:0000256" key="1">
    <source>
        <dbReference type="ARBA" id="ARBA00022603"/>
    </source>
</evidence>
<gene>
    <name evidence="5" type="ORF">PEBR_20284</name>
</gene>
<dbReference type="AlphaFoldDB" id="A0A1S9RPM0"/>
<dbReference type="GO" id="GO:0008171">
    <property type="term" value="F:O-methyltransferase activity"/>
    <property type="evidence" value="ECO:0007669"/>
    <property type="project" value="InterPro"/>
</dbReference>
<evidence type="ECO:0000256" key="2">
    <source>
        <dbReference type="ARBA" id="ARBA00022679"/>
    </source>
</evidence>
<dbReference type="PROSITE" id="PS51683">
    <property type="entry name" value="SAM_OMT_II"/>
    <property type="match status" value="1"/>
</dbReference>
<dbReference type="EMBL" id="LJBN01000124">
    <property type="protein sequence ID" value="OOQ87494.1"/>
    <property type="molecule type" value="Genomic_DNA"/>
</dbReference>
<feature type="domain" description="O-methyltransferase C-terminal" evidence="4">
    <location>
        <begin position="242"/>
        <end position="433"/>
    </location>
</feature>
<dbReference type="InterPro" id="IPR029063">
    <property type="entry name" value="SAM-dependent_MTases_sf"/>
</dbReference>
<name>A0A1S9RPM0_PENBI</name>
<dbReference type="Gene3D" id="3.40.50.150">
    <property type="entry name" value="Vaccinia Virus protein VP39"/>
    <property type="match status" value="1"/>
</dbReference>
<dbReference type="PANTHER" id="PTHR43712">
    <property type="entry name" value="PUTATIVE (AFU_ORTHOLOGUE AFUA_4G14580)-RELATED"/>
    <property type="match status" value="1"/>
</dbReference>
<reference evidence="6" key="1">
    <citation type="submission" date="2015-09" db="EMBL/GenBank/DDBJ databases">
        <authorList>
            <person name="Fill T.P."/>
            <person name="Baretta J.F."/>
            <person name="de Almeida L.G."/>
            <person name="Rocha M."/>
            <person name="de Souza D.H."/>
            <person name="Malavazi I."/>
            <person name="Cerdeira L.T."/>
            <person name="Hong H."/>
            <person name="Samborskyy M."/>
            <person name="de Vasconcelos A.T."/>
            <person name="Leadlay P."/>
            <person name="Rodrigues-Filho E."/>
        </authorList>
    </citation>
    <scope>NUCLEOTIDE SEQUENCE [LARGE SCALE GENOMIC DNA]</scope>
    <source>
        <strain evidence="6">LaBioMMi 136</strain>
    </source>
</reference>
<keyword evidence="3" id="KW-0949">S-adenosyl-L-methionine</keyword>
<keyword evidence="1 5" id="KW-0489">Methyltransferase</keyword>
<evidence type="ECO:0000259" key="4">
    <source>
        <dbReference type="Pfam" id="PF00891"/>
    </source>
</evidence>
<dbReference type="SUPFAM" id="SSF53335">
    <property type="entry name" value="S-adenosyl-L-methionine-dependent methyltransferases"/>
    <property type="match status" value="1"/>
</dbReference>
<dbReference type="GO" id="GO:0032259">
    <property type="term" value="P:methylation"/>
    <property type="evidence" value="ECO:0007669"/>
    <property type="project" value="UniProtKB-KW"/>
</dbReference>
<dbReference type="InterPro" id="IPR016461">
    <property type="entry name" value="COMT-like"/>
</dbReference>
<evidence type="ECO:0000313" key="6">
    <source>
        <dbReference type="Proteomes" id="UP000190744"/>
    </source>
</evidence>
<comment type="caution">
    <text evidence="5">The sequence shown here is derived from an EMBL/GenBank/DDBJ whole genome shotgun (WGS) entry which is preliminary data.</text>
</comment>
<dbReference type="Gene3D" id="1.10.10.10">
    <property type="entry name" value="Winged helix-like DNA-binding domain superfamily/Winged helix DNA-binding domain"/>
    <property type="match status" value="1"/>
</dbReference>
<evidence type="ECO:0000256" key="3">
    <source>
        <dbReference type="ARBA" id="ARBA00022691"/>
    </source>
</evidence>
<dbReference type="InterPro" id="IPR036390">
    <property type="entry name" value="WH_DNA-bd_sf"/>
</dbReference>
<dbReference type="InterPro" id="IPR036388">
    <property type="entry name" value="WH-like_DNA-bd_sf"/>
</dbReference>
<evidence type="ECO:0000313" key="5">
    <source>
        <dbReference type="EMBL" id="OOQ87494.1"/>
    </source>
</evidence>
<dbReference type="InterPro" id="IPR001077">
    <property type="entry name" value="COMT_C"/>
</dbReference>
<accession>A0A1S9RPM0</accession>
<dbReference type="SUPFAM" id="SSF46785">
    <property type="entry name" value="Winged helix' DNA-binding domain"/>
    <property type="match status" value="1"/>
</dbReference>
<dbReference type="Pfam" id="PF00891">
    <property type="entry name" value="Methyltransf_2"/>
    <property type="match status" value="1"/>
</dbReference>
<proteinExistence type="predicted"/>
<organism evidence="5 6">
    <name type="scientific">Penicillium brasilianum</name>
    <dbReference type="NCBI Taxonomy" id="104259"/>
    <lineage>
        <taxon>Eukaryota</taxon>
        <taxon>Fungi</taxon>
        <taxon>Dikarya</taxon>
        <taxon>Ascomycota</taxon>
        <taxon>Pezizomycotina</taxon>
        <taxon>Eurotiomycetes</taxon>
        <taxon>Eurotiomycetidae</taxon>
        <taxon>Eurotiales</taxon>
        <taxon>Aspergillaceae</taxon>
        <taxon>Penicillium</taxon>
    </lineage>
</organism>